<dbReference type="InterPro" id="IPR043141">
    <property type="entry name" value="Ribosomal_uL10-like_sf"/>
</dbReference>
<dbReference type="GO" id="GO:0022625">
    <property type="term" value="C:cytosolic large ribosomal subunit"/>
    <property type="evidence" value="ECO:0007669"/>
    <property type="project" value="TreeGrafter"/>
</dbReference>
<dbReference type="InterPro" id="IPR040637">
    <property type="entry name" value="Ribosomal_uL10-like_insert"/>
</dbReference>
<dbReference type="InterPro" id="IPR043164">
    <property type="entry name" value="Ribosomal_uL10-like_insert_sf"/>
</dbReference>
<keyword evidence="10" id="KW-1185">Reference proteome</keyword>
<dbReference type="FunCoup" id="A0A0F7IFH2">
    <property type="interactions" value="154"/>
</dbReference>
<evidence type="ECO:0000313" key="10">
    <source>
        <dbReference type="Proteomes" id="UP000034723"/>
    </source>
</evidence>
<keyword evidence="3 6" id="KW-0694">RNA-binding</keyword>
<accession>A0A0F7IFH2</accession>
<feature type="region of interest" description="Disordered" evidence="7">
    <location>
        <begin position="296"/>
        <end position="338"/>
    </location>
</feature>
<dbReference type="RefSeq" id="WP_048095163.1">
    <property type="nucleotide sequence ID" value="NZ_CP011267.1"/>
</dbReference>
<dbReference type="OrthoDB" id="30930at2157"/>
<evidence type="ECO:0000256" key="2">
    <source>
        <dbReference type="ARBA" id="ARBA00022730"/>
    </source>
</evidence>
<dbReference type="KEGG" id="gah:GAH_01083"/>
<dbReference type="Pfam" id="PF17777">
    <property type="entry name" value="RL10P_insert"/>
    <property type="match status" value="1"/>
</dbReference>
<proteinExistence type="inferred from homology"/>
<evidence type="ECO:0000313" key="9">
    <source>
        <dbReference type="EMBL" id="AKG91598.1"/>
    </source>
</evidence>
<comment type="function">
    <text evidence="6">Forms part of the ribosomal stalk, playing a central role in the interaction of the ribosome with GTP-bound translation factors.</text>
</comment>
<dbReference type="InterPro" id="IPR001790">
    <property type="entry name" value="Ribosomal_uL10"/>
</dbReference>
<feature type="compositionally biased region" description="Acidic residues" evidence="7">
    <location>
        <begin position="316"/>
        <end position="326"/>
    </location>
</feature>
<organism evidence="9 10">
    <name type="scientific">Geoglobus ahangari</name>
    <dbReference type="NCBI Taxonomy" id="113653"/>
    <lineage>
        <taxon>Archaea</taxon>
        <taxon>Methanobacteriati</taxon>
        <taxon>Methanobacteriota</taxon>
        <taxon>Archaeoglobi</taxon>
        <taxon>Archaeoglobales</taxon>
        <taxon>Archaeoglobaceae</taxon>
        <taxon>Geoglobus</taxon>
    </lineage>
</organism>
<sequence>MSAVRGKVPQWKVETVEEIKRIFREYPVVGIVGFRGVPSSQFQSIRRDMRGEVLIRVVKNSLLRLALESLGGDYKRLEDYIDDQVAIVATKLNPFKLYKKLEETKVPSPLKPNQVSPVDVVVEAGPTNFPPGPILGEIQAGGIPAAIEKGKIVVKSTVTVVKAGEVVKPEVARALNLLEIKPIKIGLETKAVFENGIIFTPSDLAIDEVKVFEDFVEAAKKALNLAVNAAYVTEETAEILIQKAFMDAKNLAINAVIYEPEAMPDILAKAHSEMLSLASLLSDDALDDELRELLSSRPAAQTAAAEEKVEEKAEEEKEEEEEEEKEESALEGLGALFG</sequence>
<keyword evidence="4 6" id="KW-0689">Ribosomal protein</keyword>
<dbReference type="Pfam" id="PF00466">
    <property type="entry name" value="Ribosomal_L10"/>
    <property type="match status" value="1"/>
</dbReference>
<dbReference type="AlphaFoldDB" id="A0A0F7IFH2"/>
<dbReference type="GO" id="GO:0000027">
    <property type="term" value="P:ribosomal large subunit assembly"/>
    <property type="evidence" value="ECO:0007669"/>
    <property type="project" value="TreeGrafter"/>
</dbReference>
<dbReference type="STRING" id="113653.GAH_01083"/>
<dbReference type="InterPro" id="IPR050323">
    <property type="entry name" value="Ribosomal_protein_uL10"/>
</dbReference>
<dbReference type="PANTHER" id="PTHR45699">
    <property type="entry name" value="60S ACIDIC RIBOSOMAL PROTEIN P0"/>
    <property type="match status" value="1"/>
</dbReference>
<comment type="subunit">
    <text evidence="6">Part of the 50S ribosomal subunit. Forms part of the ribosomal stalk which helps the ribosome interact with GTP-bound translation factors. Forms a heptameric L10(L12)2(L12)2(L12)2 complex, where L10 forms an elongated spine to which the L12 dimers bind in a sequential fashion.</text>
</comment>
<comment type="similarity">
    <text evidence="1 6">Belongs to the universal ribosomal protein uL10 family.</text>
</comment>
<evidence type="ECO:0000256" key="3">
    <source>
        <dbReference type="ARBA" id="ARBA00022884"/>
    </source>
</evidence>
<dbReference type="Gene3D" id="6.10.140.760">
    <property type="match status" value="1"/>
</dbReference>
<dbReference type="GO" id="GO:0002181">
    <property type="term" value="P:cytoplasmic translation"/>
    <property type="evidence" value="ECO:0007669"/>
    <property type="project" value="TreeGrafter"/>
</dbReference>
<dbReference type="InParanoid" id="A0A0F7IFH2"/>
<evidence type="ECO:0000256" key="1">
    <source>
        <dbReference type="ARBA" id="ARBA00008889"/>
    </source>
</evidence>
<evidence type="ECO:0000259" key="8">
    <source>
        <dbReference type="Pfam" id="PF17777"/>
    </source>
</evidence>
<keyword evidence="2 6" id="KW-0699">rRNA-binding</keyword>
<protein>
    <recommendedName>
        <fullName evidence="6">Large ribosomal subunit protein uL10</fullName>
    </recommendedName>
    <alternativeName>
        <fullName evidence="6">Acidic ribosomal protein P0 homolog</fullName>
    </alternativeName>
</protein>
<evidence type="ECO:0000256" key="7">
    <source>
        <dbReference type="SAM" id="MobiDB-lite"/>
    </source>
</evidence>
<dbReference type="NCBIfam" id="NF003098">
    <property type="entry name" value="PRK04019.1-5"/>
    <property type="match status" value="1"/>
</dbReference>
<gene>
    <name evidence="6" type="primary">rpl10</name>
    <name evidence="6" type="synonym">rplP0</name>
    <name evidence="9" type="ORF">GAH_01083</name>
</gene>
<keyword evidence="5 6" id="KW-0687">Ribonucleoprotein</keyword>
<dbReference type="PANTHER" id="PTHR45699:SF3">
    <property type="entry name" value="LARGE RIBOSOMAL SUBUNIT PROTEIN UL10"/>
    <property type="match status" value="1"/>
</dbReference>
<dbReference type="HAMAP" id="MF_00280">
    <property type="entry name" value="Ribosomal_uL10_arch"/>
    <property type="match status" value="1"/>
</dbReference>
<evidence type="ECO:0000256" key="5">
    <source>
        <dbReference type="ARBA" id="ARBA00023274"/>
    </source>
</evidence>
<dbReference type="Proteomes" id="UP000034723">
    <property type="component" value="Chromosome"/>
</dbReference>
<dbReference type="GO" id="GO:0003735">
    <property type="term" value="F:structural constituent of ribosome"/>
    <property type="evidence" value="ECO:0007669"/>
    <property type="project" value="TreeGrafter"/>
</dbReference>
<dbReference type="CDD" id="cd05795">
    <property type="entry name" value="Ribosomal_P0_L10e"/>
    <property type="match status" value="1"/>
</dbReference>
<evidence type="ECO:0000256" key="6">
    <source>
        <dbReference type="HAMAP-Rule" id="MF_00280"/>
    </source>
</evidence>
<dbReference type="PATRIC" id="fig|113653.22.peg.1079"/>
<feature type="compositionally biased region" description="Basic and acidic residues" evidence="7">
    <location>
        <begin position="305"/>
        <end position="315"/>
    </location>
</feature>
<dbReference type="GO" id="GO:0070180">
    <property type="term" value="F:large ribosomal subunit rRNA binding"/>
    <property type="evidence" value="ECO:0007669"/>
    <property type="project" value="UniProtKB-UniRule"/>
</dbReference>
<dbReference type="SUPFAM" id="SSF160369">
    <property type="entry name" value="Ribosomal protein L10-like"/>
    <property type="match status" value="1"/>
</dbReference>
<name>A0A0F7IFH2_9EURY</name>
<dbReference type="InterPro" id="IPR022909">
    <property type="entry name" value="Ribosomal_uL10_arc"/>
</dbReference>
<dbReference type="EMBL" id="CP011267">
    <property type="protein sequence ID" value="AKG91598.1"/>
    <property type="molecule type" value="Genomic_DNA"/>
</dbReference>
<reference evidence="9 10" key="1">
    <citation type="submission" date="2015-04" db="EMBL/GenBank/DDBJ databases">
        <title>The complete genome sequence of the hyperthermophilic, obligate iron-reducing archaeon Geoglobus ahangari strain 234T.</title>
        <authorList>
            <person name="Manzella M.P."/>
            <person name="Holmes D.E."/>
            <person name="Rocheleau J.M."/>
            <person name="Chung A."/>
            <person name="Reguera G."/>
            <person name="Kashefi K."/>
        </authorList>
    </citation>
    <scope>NUCLEOTIDE SEQUENCE [LARGE SCALE GENOMIC DNA]</scope>
    <source>
        <strain evidence="9 10">234</strain>
    </source>
</reference>
<evidence type="ECO:0000256" key="4">
    <source>
        <dbReference type="ARBA" id="ARBA00022980"/>
    </source>
</evidence>
<dbReference type="Gene3D" id="3.90.105.20">
    <property type="match status" value="1"/>
</dbReference>
<dbReference type="HOGENOM" id="CLU_053173_0_0_2"/>
<dbReference type="Gene3D" id="3.30.70.1730">
    <property type="match status" value="1"/>
</dbReference>
<feature type="domain" description="Large ribosomal subunit protein uL10-like insertion" evidence="8">
    <location>
        <begin position="114"/>
        <end position="180"/>
    </location>
</feature>
<dbReference type="GeneID" id="24803658"/>